<evidence type="ECO:0008006" key="3">
    <source>
        <dbReference type="Google" id="ProtNLM"/>
    </source>
</evidence>
<comment type="caution">
    <text evidence="1">The sequence shown here is derived from an EMBL/GenBank/DDBJ whole genome shotgun (WGS) entry which is preliminary data.</text>
</comment>
<organism evidence="1 2">
    <name type="scientific">Arenivirga flava</name>
    <dbReference type="NCBI Taxonomy" id="1930060"/>
    <lineage>
        <taxon>Bacteria</taxon>
        <taxon>Bacillati</taxon>
        <taxon>Actinomycetota</taxon>
        <taxon>Actinomycetes</taxon>
        <taxon>Micrococcales</taxon>
        <taxon>Microbacteriaceae</taxon>
        <taxon>Arenivirga</taxon>
    </lineage>
</organism>
<gene>
    <name evidence="1" type="ORF">GCM10025874_20960</name>
</gene>
<proteinExistence type="predicted"/>
<dbReference type="Proteomes" id="UP001157160">
    <property type="component" value="Unassembled WGS sequence"/>
</dbReference>
<sequence length="281" mass="30419">MTSLAPASTPPATRRARPRRFLMVRPERFEVAYEINVWMDATVPVDTARAVAQWEALVAAYRAAGHEVHLLEPGEGLPDMVYAANGGTSVGGLFYTARFAHAERVGESALHERWQREAGARVVVAREVNEGEGDLLAVGGRVLAGHGFRTDPAAHAELAEATGVELVSLRLVDPCYYHLDIALTVLDEERGEIAYLPEAFDDASRAVLERLYPDAILVAPDEAALFALNSVSDGLRVFHPAAARGWAEQLAERGFEPVPIELDELLKGGGSVKCCTLVLRG</sequence>
<dbReference type="Gene3D" id="3.75.10.10">
    <property type="entry name" value="L-arginine/glycine Amidinotransferase, Chain A"/>
    <property type="match status" value="1"/>
</dbReference>
<dbReference type="EMBL" id="BSUL01000001">
    <property type="protein sequence ID" value="GMA28843.1"/>
    <property type="molecule type" value="Genomic_DNA"/>
</dbReference>
<dbReference type="SUPFAM" id="SSF55909">
    <property type="entry name" value="Pentein"/>
    <property type="match status" value="1"/>
</dbReference>
<dbReference type="NCBIfam" id="NF045659">
    <property type="entry name" value="DiMArgaseDdahMtb"/>
    <property type="match status" value="1"/>
</dbReference>
<accession>A0AA37XBQ1</accession>
<protein>
    <recommendedName>
        <fullName evidence="3">N-dimethylarginine dimethylaminohydrolase</fullName>
    </recommendedName>
</protein>
<evidence type="ECO:0000313" key="2">
    <source>
        <dbReference type="Proteomes" id="UP001157160"/>
    </source>
</evidence>
<reference evidence="1 2" key="1">
    <citation type="journal article" date="2014" name="Int. J. Syst. Evol. Microbiol.">
        <title>Complete genome sequence of Corynebacterium casei LMG S-19264T (=DSM 44701T), isolated from a smear-ripened cheese.</title>
        <authorList>
            <consortium name="US DOE Joint Genome Institute (JGI-PGF)"/>
            <person name="Walter F."/>
            <person name="Albersmeier A."/>
            <person name="Kalinowski J."/>
            <person name="Ruckert C."/>
        </authorList>
    </citation>
    <scope>NUCLEOTIDE SEQUENCE [LARGE SCALE GENOMIC DNA]</scope>
    <source>
        <strain evidence="1 2">NBRC 112289</strain>
    </source>
</reference>
<dbReference type="RefSeq" id="WP_284232406.1">
    <property type="nucleotide sequence ID" value="NZ_BSUL01000001.1"/>
</dbReference>
<evidence type="ECO:0000313" key="1">
    <source>
        <dbReference type="EMBL" id="GMA28843.1"/>
    </source>
</evidence>
<keyword evidence="2" id="KW-1185">Reference proteome</keyword>
<dbReference type="Pfam" id="PF19420">
    <property type="entry name" value="DDAH_eukar"/>
    <property type="match status" value="1"/>
</dbReference>
<name>A0AA37XBQ1_9MICO</name>
<dbReference type="AlphaFoldDB" id="A0AA37XBQ1"/>